<name>A0A2G9HXG9_9LAMI</name>
<dbReference type="PANTHER" id="PTHR33067:SF9">
    <property type="entry name" value="RNA-DIRECTED DNA POLYMERASE"/>
    <property type="match status" value="1"/>
</dbReference>
<dbReference type="AlphaFoldDB" id="A0A2G9HXG9"/>
<evidence type="ECO:0000313" key="1">
    <source>
        <dbReference type="EMBL" id="PIN22212.1"/>
    </source>
</evidence>
<sequence>MRKLHNKLDRLATNSILGKKKRKINEREKVRKTSGVLKAFGDYDMVAFSKQCSAIIREKLQPKLKYSSSFTISCTISTHFTYRALSDSRASINLMPYSISLSYLRGIIEDVLVKVDKFTFPAKFFVLNMEANSMIPITPGRPFLVTNRTLINVQKRELTIKIQD</sequence>
<protein>
    <submittedName>
        <fullName evidence="1">Uncharacterized protein</fullName>
    </submittedName>
</protein>
<proteinExistence type="predicted"/>
<comment type="caution">
    <text evidence="1">The sequence shown here is derived from an EMBL/GenBank/DDBJ whole genome shotgun (WGS) entry which is preliminary data.</text>
</comment>
<dbReference type="InterPro" id="IPR021109">
    <property type="entry name" value="Peptidase_aspartic_dom_sf"/>
</dbReference>
<organism evidence="1 2">
    <name type="scientific">Handroanthus impetiginosus</name>
    <dbReference type="NCBI Taxonomy" id="429701"/>
    <lineage>
        <taxon>Eukaryota</taxon>
        <taxon>Viridiplantae</taxon>
        <taxon>Streptophyta</taxon>
        <taxon>Embryophyta</taxon>
        <taxon>Tracheophyta</taxon>
        <taxon>Spermatophyta</taxon>
        <taxon>Magnoliopsida</taxon>
        <taxon>eudicotyledons</taxon>
        <taxon>Gunneridae</taxon>
        <taxon>Pentapetalae</taxon>
        <taxon>asterids</taxon>
        <taxon>lamiids</taxon>
        <taxon>Lamiales</taxon>
        <taxon>Bignoniaceae</taxon>
        <taxon>Crescentiina</taxon>
        <taxon>Tabebuia alliance</taxon>
        <taxon>Handroanthus</taxon>
    </lineage>
</organism>
<keyword evidence="2" id="KW-1185">Reference proteome</keyword>
<reference evidence="2" key="1">
    <citation type="journal article" date="2018" name="Gigascience">
        <title>Genome assembly of the Pink Ipe (Handroanthus impetiginosus, Bignoniaceae), a highly valued, ecologically keystone Neotropical timber forest tree.</title>
        <authorList>
            <person name="Silva-Junior O.B."/>
            <person name="Grattapaglia D."/>
            <person name="Novaes E."/>
            <person name="Collevatti R.G."/>
        </authorList>
    </citation>
    <scope>NUCLEOTIDE SEQUENCE [LARGE SCALE GENOMIC DNA]</scope>
    <source>
        <strain evidence="2">cv. UFG-1</strain>
    </source>
</reference>
<evidence type="ECO:0000313" key="2">
    <source>
        <dbReference type="Proteomes" id="UP000231279"/>
    </source>
</evidence>
<dbReference type="PANTHER" id="PTHR33067">
    <property type="entry name" value="RNA-DIRECTED DNA POLYMERASE-RELATED"/>
    <property type="match status" value="1"/>
</dbReference>
<accession>A0A2G9HXG9</accession>
<dbReference type="EMBL" id="NKXS01000806">
    <property type="protein sequence ID" value="PIN22212.1"/>
    <property type="molecule type" value="Genomic_DNA"/>
</dbReference>
<dbReference type="OrthoDB" id="1934381at2759"/>
<dbReference type="Gene3D" id="2.40.70.10">
    <property type="entry name" value="Acid Proteases"/>
    <property type="match status" value="1"/>
</dbReference>
<gene>
    <name evidence="1" type="ORF">CDL12_05078</name>
</gene>
<dbReference type="Proteomes" id="UP000231279">
    <property type="component" value="Unassembled WGS sequence"/>
</dbReference>